<proteinExistence type="predicted"/>
<protein>
    <submittedName>
        <fullName evidence="2">Uncharacterized protein</fullName>
    </submittedName>
</protein>
<gene>
    <name evidence="2" type="ORF">RFI_17365</name>
</gene>
<comment type="caution">
    <text evidence="2">The sequence shown here is derived from an EMBL/GenBank/DDBJ whole genome shotgun (WGS) entry which is preliminary data.</text>
</comment>
<accession>X6N3I2</accession>
<organism evidence="2 3">
    <name type="scientific">Reticulomyxa filosa</name>
    <dbReference type="NCBI Taxonomy" id="46433"/>
    <lineage>
        <taxon>Eukaryota</taxon>
        <taxon>Sar</taxon>
        <taxon>Rhizaria</taxon>
        <taxon>Retaria</taxon>
        <taxon>Foraminifera</taxon>
        <taxon>Monothalamids</taxon>
        <taxon>Reticulomyxidae</taxon>
        <taxon>Reticulomyxa</taxon>
    </lineage>
</organism>
<keyword evidence="1" id="KW-0175">Coiled coil</keyword>
<sequence>MSKKDEQKKPGEKQSEIRVFVERIKQIDELQNKIMIKTSEMCEMAFEYQKTNNFEHILTFLDQDTTTETLKERFLSSKNTNDNGNRTTKKQSFEKLNSINKDIQEIKKNYKTFRETQGEEKGKKISTHLFNLIDCKTSGLRLMKEIEHYIETEGLNCDGDSDSEKEKVEQKNIPQDEKTKDKFNLFSDTMYHYLLIKDLHTDQKLQKAFRLYKEKYGSDSFSNKLIDISLLKDDSFEELIEKSGEGLKKFS</sequence>
<dbReference type="EMBL" id="ASPP01013222">
    <property type="protein sequence ID" value="ETO19857.1"/>
    <property type="molecule type" value="Genomic_DNA"/>
</dbReference>
<keyword evidence="3" id="KW-1185">Reference proteome</keyword>
<evidence type="ECO:0000313" key="2">
    <source>
        <dbReference type="EMBL" id="ETO19857.1"/>
    </source>
</evidence>
<reference evidence="2 3" key="1">
    <citation type="journal article" date="2013" name="Curr. Biol.">
        <title>The Genome of the Foraminiferan Reticulomyxa filosa.</title>
        <authorList>
            <person name="Glockner G."/>
            <person name="Hulsmann N."/>
            <person name="Schleicher M."/>
            <person name="Noegel A.A."/>
            <person name="Eichinger L."/>
            <person name="Gallinger C."/>
            <person name="Pawlowski J."/>
            <person name="Sierra R."/>
            <person name="Euteneuer U."/>
            <person name="Pillet L."/>
            <person name="Moustafa A."/>
            <person name="Platzer M."/>
            <person name="Groth M."/>
            <person name="Szafranski K."/>
            <person name="Schliwa M."/>
        </authorList>
    </citation>
    <scope>NUCLEOTIDE SEQUENCE [LARGE SCALE GENOMIC DNA]</scope>
</reference>
<evidence type="ECO:0000313" key="3">
    <source>
        <dbReference type="Proteomes" id="UP000023152"/>
    </source>
</evidence>
<dbReference type="Proteomes" id="UP000023152">
    <property type="component" value="Unassembled WGS sequence"/>
</dbReference>
<feature type="coiled-coil region" evidence="1">
    <location>
        <begin position="89"/>
        <end position="116"/>
    </location>
</feature>
<evidence type="ECO:0000256" key="1">
    <source>
        <dbReference type="SAM" id="Coils"/>
    </source>
</evidence>
<name>X6N3I2_RETFI</name>
<dbReference type="AlphaFoldDB" id="X6N3I2"/>